<dbReference type="EMBL" id="JAUEPL010000015">
    <property type="protein sequence ID" value="MDN3294916.1"/>
    <property type="molecule type" value="Genomic_DNA"/>
</dbReference>
<comment type="caution">
    <text evidence="1">The sequence shown here is derived from an EMBL/GenBank/DDBJ whole genome shotgun (WGS) entry which is preliminary data.</text>
</comment>
<organism evidence="1 2">
    <name type="scientific">Streptomyces ficellus</name>
    <dbReference type="NCBI Taxonomy" id="1977088"/>
    <lineage>
        <taxon>Bacteria</taxon>
        <taxon>Bacillati</taxon>
        <taxon>Actinomycetota</taxon>
        <taxon>Actinomycetes</taxon>
        <taxon>Kitasatosporales</taxon>
        <taxon>Streptomycetaceae</taxon>
        <taxon>Streptomyces</taxon>
    </lineage>
</organism>
<protein>
    <submittedName>
        <fullName evidence="1">Azolemycin family RiPP peptide</fullName>
    </submittedName>
</protein>
<name>A0ABT7Z664_9ACTN</name>
<keyword evidence="2" id="KW-1185">Reference proteome</keyword>
<gene>
    <name evidence="1" type="ORF">QWM81_12810</name>
</gene>
<dbReference type="NCBIfam" id="NF033434">
    <property type="entry name" value="AzmA_fam_RiPP"/>
    <property type="match status" value="1"/>
</dbReference>
<proteinExistence type="predicted"/>
<dbReference type="RefSeq" id="WP_290111954.1">
    <property type="nucleotide sequence ID" value="NZ_JAUEPL010000015.1"/>
</dbReference>
<evidence type="ECO:0000313" key="1">
    <source>
        <dbReference type="EMBL" id="MDN3294916.1"/>
    </source>
</evidence>
<accession>A0ABT7Z664</accession>
<reference evidence="1" key="1">
    <citation type="submission" date="2023-06" db="EMBL/GenBank/DDBJ databases">
        <title>WGS-Sequencing of Streptomyces ficellus isolate 21 collected from sand in Gara Djebilet Iron Mine in Algeria.</title>
        <authorList>
            <person name="Zegers G.P."/>
            <person name="Gomez A."/>
            <person name="Gueddou A."/>
            <person name="Zahara A.F."/>
            <person name="Worth M."/>
            <person name="Sevigny J.L."/>
            <person name="Tisa L."/>
        </authorList>
    </citation>
    <scope>NUCLEOTIDE SEQUENCE</scope>
    <source>
        <strain evidence="1">AS11</strain>
    </source>
</reference>
<sequence length="38" mass="4100">MEDINDLFEEMAVPEPEVTAACHTTCSSAVSDGEERAD</sequence>
<evidence type="ECO:0000313" key="2">
    <source>
        <dbReference type="Proteomes" id="UP001174050"/>
    </source>
</evidence>
<dbReference type="Proteomes" id="UP001174050">
    <property type="component" value="Unassembled WGS sequence"/>
</dbReference>